<proteinExistence type="inferred from homology"/>
<dbReference type="InterPro" id="IPR050984">
    <property type="entry name" value="Gfo/Idh/MocA_domain"/>
</dbReference>
<sequence length="333" mass="36971">MNHRKVCWGIAGLGKIAHRFVKDLTTQVDNGVLYAVAARDQARADLFADTYCCRSYGSYLAMAQDPNVDAVYIATIHPFHKSMVELFLQHGKHVLVEKPAFTNTKDWDAMSLLAEAQGLLLAEAMKSVAFPAYQALRRFIQDSNVKIDSVEAAFGNWHEFDPSQQIFNPDLCGGATLDVGVYGLWLYVDLCQLTKSMVPRPLVTCVNDHAESEVDENVEFVFEGEISGTIRASVTRHLVREAVIRGPDLEIIIHEKWWNPAAIDIFYQGENHTINSTVKGGGFEYEIAHVSELILNQKSLSDVIPAGTSRKVISIMESCLAENGFGHLTRPAS</sequence>
<dbReference type="EC" id="1.1.99.28" evidence="4"/>
<reference evidence="4 5" key="1">
    <citation type="submission" date="2016-11" db="EMBL/GenBank/DDBJ databases">
        <authorList>
            <person name="Jaros S."/>
            <person name="Januszkiewicz K."/>
            <person name="Wedrychowicz H."/>
        </authorList>
    </citation>
    <scope>NUCLEOTIDE SEQUENCE [LARGE SCALE GENOMIC DNA]</scope>
    <source>
        <strain evidence="4 5">CECT 7868</strain>
    </source>
</reference>
<comment type="similarity">
    <text evidence="1">Belongs to the Gfo/Idh/MocA family.</text>
</comment>
<dbReference type="GO" id="GO:0047061">
    <property type="term" value="F:glucose-fructose oxidoreductase activity"/>
    <property type="evidence" value="ECO:0007669"/>
    <property type="project" value="UniProtKB-EC"/>
</dbReference>
<gene>
    <name evidence="4" type="primary">gfo_2</name>
    <name evidence="4" type="ORF">VA7868_04425</name>
</gene>
<dbReference type="SUPFAM" id="SSF51735">
    <property type="entry name" value="NAD(P)-binding Rossmann-fold domains"/>
    <property type="match status" value="1"/>
</dbReference>
<dbReference type="EMBL" id="FQXZ01000049">
    <property type="protein sequence ID" value="SHI83063.1"/>
    <property type="molecule type" value="Genomic_DNA"/>
</dbReference>
<keyword evidence="5" id="KW-1185">Reference proteome</keyword>
<evidence type="ECO:0000256" key="2">
    <source>
        <dbReference type="ARBA" id="ARBA00023002"/>
    </source>
</evidence>
<dbReference type="OrthoDB" id="9774191at2"/>
<organism evidence="4 5">
    <name type="scientific">Vibrio aerogenes CECT 7868</name>
    <dbReference type="NCBI Taxonomy" id="1216006"/>
    <lineage>
        <taxon>Bacteria</taxon>
        <taxon>Pseudomonadati</taxon>
        <taxon>Pseudomonadota</taxon>
        <taxon>Gammaproteobacteria</taxon>
        <taxon>Vibrionales</taxon>
        <taxon>Vibrionaceae</taxon>
        <taxon>Vibrio</taxon>
    </lineage>
</organism>
<dbReference type="STRING" id="1216006.VA7868_04425"/>
<evidence type="ECO:0000256" key="1">
    <source>
        <dbReference type="ARBA" id="ARBA00010928"/>
    </source>
</evidence>
<dbReference type="InterPro" id="IPR036291">
    <property type="entry name" value="NAD(P)-bd_dom_sf"/>
</dbReference>
<dbReference type="Proteomes" id="UP000184608">
    <property type="component" value="Unassembled WGS sequence"/>
</dbReference>
<dbReference type="RefSeq" id="WP_073606019.1">
    <property type="nucleotide sequence ID" value="NZ_FQXZ01000049.1"/>
</dbReference>
<dbReference type="SUPFAM" id="SSF55347">
    <property type="entry name" value="Glyceraldehyde-3-phosphate dehydrogenase-like, C-terminal domain"/>
    <property type="match status" value="1"/>
</dbReference>
<dbReference type="Gene3D" id="3.40.50.720">
    <property type="entry name" value="NAD(P)-binding Rossmann-like Domain"/>
    <property type="match status" value="1"/>
</dbReference>
<dbReference type="GO" id="GO:0000166">
    <property type="term" value="F:nucleotide binding"/>
    <property type="evidence" value="ECO:0007669"/>
    <property type="project" value="InterPro"/>
</dbReference>
<dbReference type="Gene3D" id="3.30.360.10">
    <property type="entry name" value="Dihydrodipicolinate Reductase, domain 2"/>
    <property type="match status" value="1"/>
</dbReference>
<evidence type="ECO:0000313" key="4">
    <source>
        <dbReference type="EMBL" id="SHI83063.1"/>
    </source>
</evidence>
<keyword evidence="2 4" id="KW-0560">Oxidoreductase</keyword>
<dbReference type="AlphaFoldDB" id="A0A1M6ECB2"/>
<dbReference type="Pfam" id="PF01408">
    <property type="entry name" value="GFO_IDH_MocA"/>
    <property type="match status" value="1"/>
</dbReference>
<feature type="domain" description="Gfo/Idh/MocA-like oxidoreductase N-terminal" evidence="3">
    <location>
        <begin position="8"/>
        <end position="122"/>
    </location>
</feature>
<evidence type="ECO:0000313" key="5">
    <source>
        <dbReference type="Proteomes" id="UP000184608"/>
    </source>
</evidence>
<protein>
    <submittedName>
        <fullName evidence="4">Glucose--fructose oxidoreductase</fullName>
        <ecNumber evidence="4">1.1.99.28</ecNumber>
    </submittedName>
</protein>
<evidence type="ECO:0000259" key="3">
    <source>
        <dbReference type="Pfam" id="PF01408"/>
    </source>
</evidence>
<dbReference type="PANTHER" id="PTHR22604">
    <property type="entry name" value="OXIDOREDUCTASES"/>
    <property type="match status" value="1"/>
</dbReference>
<accession>A0A1M6ECB2</accession>
<name>A0A1M6ECB2_9VIBR</name>
<dbReference type="PANTHER" id="PTHR22604:SF105">
    <property type="entry name" value="TRANS-1,2-DIHYDROBENZENE-1,2-DIOL DEHYDROGENASE"/>
    <property type="match status" value="1"/>
</dbReference>
<dbReference type="InterPro" id="IPR000683">
    <property type="entry name" value="Gfo/Idh/MocA-like_OxRdtase_N"/>
</dbReference>